<dbReference type="OrthoDB" id="20018at2759"/>
<dbReference type="GO" id="GO:0005730">
    <property type="term" value="C:nucleolus"/>
    <property type="evidence" value="ECO:0007669"/>
    <property type="project" value="TreeGrafter"/>
</dbReference>
<dbReference type="Gene3D" id="3.30.2170.10">
    <property type="entry name" value="archaeoglobus fulgidus dsm 4304 superfamily"/>
    <property type="match status" value="1"/>
</dbReference>
<dbReference type="InParanoid" id="A0A6J2M9C1"/>
<feature type="region of interest" description="Disordered" evidence="6">
    <location>
        <begin position="260"/>
        <end position="288"/>
    </location>
</feature>
<keyword evidence="4 8" id="KW-0255">Endonuclease</keyword>
<keyword evidence="5" id="KW-0378">Hydrolase</keyword>
<keyword evidence="3" id="KW-0540">Nuclease</keyword>
<feature type="compositionally biased region" description="Basic and acidic residues" evidence="6">
    <location>
        <begin position="263"/>
        <end position="288"/>
    </location>
</feature>
<dbReference type="KEGG" id="pdic:114502276"/>
<evidence type="ECO:0000256" key="1">
    <source>
        <dbReference type="ARBA" id="ARBA00004496"/>
    </source>
</evidence>
<dbReference type="RefSeq" id="XP_028374875.2">
    <property type="nucleotide sequence ID" value="XM_028519074.2"/>
</dbReference>
<gene>
    <name evidence="8" type="primary">ENDOV</name>
</gene>
<dbReference type="GO" id="GO:0003727">
    <property type="term" value="F:single-stranded RNA binding"/>
    <property type="evidence" value="ECO:0007669"/>
    <property type="project" value="TreeGrafter"/>
</dbReference>
<dbReference type="GO" id="GO:0005737">
    <property type="term" value="C:cytoplasm"/>
    <property type="evidence" value="ECO:0007669"/>
    <property type="project" value="UniProtKB-SubCell"/>
</dbReference>
<dbReference type="PANTHER" id="PTHR28511:SF1">
    <property type="entry name" value="ENDONUCLEASE V"/>
    <property type="match status" value="1"/>
</dbReference>
<dbReference type="AlphaFoldDB" id="A0A6J2M9C1"/>
<dbReference type="CTD" id="284131"/>
<dbReference type="GeneID" id="114502276"/>
<accession>A0A6J2M9C1</accession>
<evidence type="ECO:0000256" key="5">
    <source>
        <dbReference type="ARBA" id="ARBA00022801"/>
    </source>
</evidence>
<dbReference type="PANTHER" id="PTHR28511">
    <property type="entry name" value="ENDONUCLEASE V"/>
    <property type="match status" value="1"/>
</dbReference>
<dbReference type="GO" id="GO:0006281">
    <property type="term" value="P:DNA repair"/>
    <property type="evidence" value="ECO:0007669"/>
    <property type="project" value="InterPro"/>
</dbReference>
<sequence length="351" mass="37777">MAREAAARPPEETLALWKREQALLKARVVDRDTEAWQRDPAFSGLHRVGGVDVSYVKGDSARACASLVVLSYPELEVVYEDCRMVCLTAPYLPGFLAFREAPFLVDAVQRLREREPGLLPQVLLVDGNGVLHPRGDPAAQRPWGGLWEGGTSQGACAPAQLGDPHPGPWNLGPEEHLRGGGGRVGAVLPSDSSLGAGAEGWAAWDSSATLPWEPVGPELELGHTPPWPPEWDWWASPEPGPWRCVPGRLAGAPACWGTGCRTETQRSDGPTGEREMEGSRSEDRDKGKYCEHTEWAAPELWAAGGGGGGPLHPARHLWCWGGATSTVRWGSESWLLGPPPVTQLVSLGKAQ</sequence>
<dbReference type="InterPro" id="IPR007581">
    <property type="entry name" value="Endonuclease-V"/>
</dbReference>
<evidence type="ECO:0000256" key="6">
    <source>
        <dbReference type="SAM" id="MobiDB-lite"/>
    </source>
</evidence>
<evidence type="ECO:0000256" key="3">
    <source>
        <dbReference type="ARBA" id="ARBA00022722"/>
    </source>
</evidence>
<dbReference type="GO" id="GO:0016891">
    <property type="term" value="F:RNA endonuclease activity producing 5'-phosphomonoesters, hydrolytic mechanism"/>
    <property type="evidence" value="ECO:0007669"/>
    <property type="project" value="TreeGrafter"/>
</dbReference>
<name>A0A6J2M9C1_9CHIR</name>
<evidence type="ECO:0000256" key="2">
    <source>
        <dbReference type="ARBA" id="ARBA00022490"/>
    </source>
</evidence>
<reference evidence="8" key="1">
    <citation type="submission" date="2025-08" db="UniProtKB">
        <authorList>
            <consortium name="RefSeq"/>
        </authorList>
    </citation>
    <scope>IDENTIFICATION</scope>
    <source>
        <tissue evidence="8">Muscle</tissue>
    </source>
</reference>
<keyword evidence="7" id="KW-1185">Reference proteome</keyword>
<protein>
    <submittedName>
        <fullName evidence="8">Endonuclease V isoform X1</fullName>
    </submittedName>
</protein>
<evidence type="ECO:0000256" key="4">
    <source>
        <dbReference type="ARBA" id="ARBA00022759"/>
    </source>
</evidence>
<dbReference type="Pfam" id="PF04493">
    <property type="entry name" value="Endonuclease_5"/>
    <property type="match status" value="1"/>
</dbReference>
<proteinExistence type="predicted"/>
<evidence type="ECO:0000313" key="7">
    <source>
        <dbReference type="Proteomes" id="UP000504628"/>
    </source>
</evidence>
<evidence type="ECO:0000313" key="8">
    <source>
        <dbReference type="RefSeq" id="XP_028374875.2"/>
    </source>
</evidence>
<keyword evidence="2" id="KW-0963">Cytoplasm</keyword>
<dbReference type="Proteomes" id="UP000504628">
    <property type="component" value="Chromosome 8"/>
</dbReference>
<organism evidence="7 8">
    <name type="scientific">Phyllostomus discolor</name>
    <name type="common">pale spear-nosed bat</name>
    <dbReference type="NCBI Taxonomy" id="89673"/>
    <lineage>
        <taxon>Eukaryota</taxon>
        <taxon>Metazoa</taxon>
        <taxon>Chordata</taxon>
        <taxon>Craniata</taxon>
        <taxon>Vertebrata</taxon>
        <taxon>Euteleostomi</taxon>
        <taxon>Mammalia</taxon>
        <taxon>Eutheria</taxon>
        <taxon>Laurasiatheria</taxon>
        <taxon>Chiroptera</taxon>
        <taxon>Yangochiroptera</taxon>
        <taxon>Phyllostomidae</taxon>
        <taxon>Phyllostominae</taxon>
        <taxon>Phyllostomus</taxon>
    </lineage>
</organism>
<comment type="subcellular location">
    <subcellularLocation>
        <location evidence="1">Cytoplasm</location>
    </subcellularLocation>
</comment>